<dbReference type="PANTHER" id="PTHR34107">
    <property type="entry name" value="SLL0198 PROTEIN-RELATED"/>
    <property type="match status" value="1"/>
</dbReference>
<name>A0A844GU12_9CHRO</name>
<dbReference type="SUPFAM" id="SSF52980">
    <property type="entry name" value="Restriction endonuclease-like"/>
    <property type="match status" value="1"/>
</dbReference>
<evidence type="ECO:0000313" key="2">
    <source>
        <dbReference type="EMBL" id="MTF39540.1"/>
    </source>
</evidence>
<dbReference type="InterPro" id="IPR012296">
    <property type="entry name" value="Nuclease_put_TT1808"/>
</dbReference>
<evidence type="ECO:0000313" key="3">
    <source>
        <dbReference type="Proteomes" id="UP000437131"/>
    </source>
</evidence>
<evidence type="ECO:0000259" key="1">
    <source>
        <dbReference type="Pfam" id="PF05685"/>
    </source>
</evidence>
<comment type="caution">
    <text evidence="2">The sequence shown here is derived from an EMBL/GenBank/DDBJ whole genome shotgun (WGS) entry which is preliminary data.</text>
</comment>
<organism evidence="2 3">
    <name type="scientific">Cyanobacterium aponinum 0216</name>
    <dbReference type="NCBI Taxonomy" id="2676140"/>
    <lineage>
        <taxon>Bacteria</taxon>
        <taxon>Bacillati</taxon>
        <taxon>Cyanobacteriota</taxon>
        <taxon>Cyanophyceae</taxon>
        <taxon>Oscillatoriophycideae</taxon>
        <taxon>Chroococcales</taxon>
        <taxon>Geminocystaceae</taxon>
        <taxon>Cyanobacterium</taxon>
    </lineage>
</organism>
<dbReference type="Gene3D" id="3.90.1570.10">
    <property type="entry name" value="tt1808, chain A"/>
    <property type="match status" value="1"/>
</dbReference>
<keyword evidence="2" id="KW-0378">Hydrolase</keyword>
<proteinExistence type="predicted"/>
<dbReference type="Pfam" id="PF05685">
    <property type="entry name" value="Uma2"/>
    <property type="match status" value="1"/>
</dbReference>
<gene>
    <name evidence="2" type="ORF">GGC33_11470</name>
</gene>
<dbReference type="EMBL" id="WMIA01000014">
    <property type="protein sequence ID" value="MTF39540.1"/>
    <property type="molecule type" value="Genomic_DNA"/>
</dbReference>
<feature type="domain" description="Putative restriction endonuclease" evidence="1">
    <location>
        <begin position="11"/>
        <end position="169"/>
    </location>
</feature>
<reference evidence="2 3" key="1">
    <citation type="submission" date="2019-11" db="EMBL/GenBank/DDBJ databases">
        <title>Isolation of a new High Light Tolerant Cyanobacteria.</title>
        <authorList>
            <person name="Dobson Z."/>
            <person name="Vaughn N."/>
            <person name="Vaughn M."/>
            <person name="Fromme P."/>
            <person name="Mazor Y."/>
        </authorList>
    </citation>
    <scope>NUCLEOTIDE SEQUENCE [LARGE SCALE GENOMIC DNA]</scope>
    <source>
        <strain evidence="2 3">0216</strain>
    </source>
</reference>
<dbReference type="InterPro" id="IPR008538">
    <property type="entry name" value="Uma2"/>
</dbReference>
<protein>
    <submittedName>
        <fullName evidence="2">Uma2 family endonuclease</fullName>
    </submittedName>
</protein>
<accession>A0A844GU12</accession>
<dbReference type="PANTHER" id="PTHR34107:SF5">
    <property type="entry name" value="SLL1355 PROTEIN"/>
    <property type="match status" value="1"/>
</dbReference>
<dbReference type="AlphaFoldDB" id="A0A844GU12"/>
<dbReference type="CDD" id="cd06260">
    <property type="entry name" value="DUF820-like"/>
    <property type="match status" value="1"/>
</dbReference>
<keyword evidence="2" id="KW-0255">Endonuclease</keyword>
<sequence>MASTQIKGLTLEEFLQQDYIDESPAYEYIDNQIIRKPMPKTHHSRIQVKLASLIESAVLKGNQVMAFTELRCTLCDRSIVPDILVVETDKIPLDEDGELENNAIFFSPIWTIEILSPNQTPTRVIDNILFCLENGTQLGWLIDSQEKIIMVFQPEKPLKIYRQDETLPIIENINLPITPNNIFSWLKIK</sequence>
<dbReference type="GO" id="GO:0004519">
    <property type="term" value="F:endonuclease activity"/>
    <property type="evidence" value="ECO:0007669"/>
    <property type="project" value="UniProtKB-KW"/>
</dbReference>
<keyword evidence="2" id="KW-0540">Nuclease</keyword>
<dbReference type="InterPro" id="IPR011335">
    <property type="entry name" value="Restrct_endonuc-II-like"/>
</dbReference>
<dbReference type="Proteomes" id="UP000437131">
    <property type="component" value="Unassembled WGS sequence"/>
</dbReference>